<dbReference type="Proteomes" id="UP001159405">
    <property type="component" value="Unassembled WGS sequence"/>
</dbReference>
<feature type="non-terminal residue" evidence="5">
    <location>
        <position position="1"/>
    </location>
</feature>
<dbReference type="InterPro" id="IPR035984">
    <property type="entry name" value="Acyl-CoA-binding_sf"/>
</dbReference>
<dbReference type="SUPFAM" id="SSF52096">
    <property type="entry name" value="ClpP/crotonase"/>
    <property type="match status" value="1"/>
</dbReference>
<accession>A0ABN8P5A4</accession>
<keyword evidence="6" id="KW-1185">Reference proteome</keyword>
<dbReference type="InterPro" id="IPR001753">
    <property type="entry name" value="Enoyl-CoA_hydra/iso"/>
</dbReference>
<keyword evidence="3" id="KW-0413">Isomerase</keyword>
<dbReference type="Gene3D" id="1.20.80.10">
    <property type="match status" value="1"/>
</dbReference>
<reference evidence="5 6" key="1">
    <citation type="submission" date="2022-05" db="EMBL/GenBank/DDBJ databases">
        <authorList>
            <consortium name="Genoscope - CEA"/>
            <person name="William W."/>
        </authorList>
    </citation>
    <scope>NUCLEOTIDE SEQUENCE [LARGE SCALE GENOMIC DNA]</scope>
</reference>
<dbReference type="SUPFAM" id="SSF47027">
    <property type="entry name" value="Acyl-CoA binding protein"/>
    <property type="match status" value="1"/>
</dbReference>
<evidence type="ECO:0000313" key="6">
    <source>
        <dbReference type="Proteomes" id="UP001159405"/>
    </source>
</evidence>
<dbReference type="PANTHER" id="PTHR43684">
    <property type="match status" value="1"/>
</dbReference>
<protein>
    <recommendedName>
        <fullName evidence="4">ACB domain-containing protein</fullName>
    </recommendedName>
</protein>
<dbReference type="EMBL" id="CALNXK010000053">
    <property type="protein sequence ID" value="CAH3133754.1"/>
    <property type="molecule type" value="Genomic_DNA"/>
</dbReference>
<evidence type="ECO:0000259" key="4">
    <source>
        <dbReference type="PROSITE" id="PS51228"/>
    </source>
</evidence>
<dbReference type="Gene3D" id="3.90.226.10">
    <property type="entry name" value="2-enoyl-CoA Hydratase, Chain A, domain 1"/>
    <property type="match status" value="1"/>
</dbReference>
<dbReference type="InterPro" id="IPR000582">
    <property type="entry name" value="Acyl-CoA-binding_protein"/>
</dbReference>
<dbReference type="InterPro" id="IPR014352">
    <property type="entry name" value="FERM/acyl-CoA-bd_prot_sf"/>
</dbReference>
<evidence type="ECO:0000256" key="3">
    <source>
        <dbReference type="ARBA" id="ARBA00023235"/>
    </source>
</evidence>
<organism evidence="5 6">
    <name type="scientific">Porites lobata</name>
    <dbReference type="NCBI Taxonomy" id="104759"/>
    <lineage>
        <taxon>Eukaryota</taxon>
        <taxon>Metazoa</taxon>
        <taxon>Cnidaria</taxon>
        <taxon>Anthozoa</taxon>
        <taxon>Hexacorallia</taxon>
        <taxon>Scleractinia</taxon>
        <taxon>Fungiina</taxon>
        <taxon>Poritidae</taxon>
        <taxon>Porites</taxon>
    </lineage>
</organism>
<gene>
    <name evidence="5" type="ORF">PLOB_00037049</name>
</gene>
<dbReference type="InterPro" id="IPR051053">
    <property type="entry name" value="ECH/Chromodomain_protein"/>
</dbReference>
<comment type="subcellular location">
    <subcellularLocation>
        <location evidence="1">Peroxisome</location>
    </subcellularLocation>
</comment>
<dbReference type="Pfam" id="PF00378">
    <property type="entry name" value="ECH_1"/>
    <property type="match status" value="1"/>
</dbReference>
<dbReference type="InterPro" id="IPR029045">
    <property type="entry name" value="ClpP/crotonase-like_dom_sf"/>
</dbReference>
<dbReference type="CDD" id="cd06558">
    <property type="entry name" value="crotonase-like"/>
    <property type="match status" value="1"/>
</dbReference>
<evidence type="ECO:0000256" key="1">
    <source>
        <dbReference type="ARBA" id="ARBA00004275"/>
    </source>
</evidence>
<evidence type="ECO:0000313" key="5">
    <source>
        <dbReference type="EMBL" id="CAH3133754.1"/>
    </source>
</evidence>
<dbReference type="Pfam" id="PF00887">
    <property type="entry name" value="ACBP"/>
    <property type="match status" value="1"/>
</dbReference>
<comment type="caution">
    <text evidence="5">The sequence shown here is derived from an EMBL/GenBank/DDBJ whole genome shotgun (WGS) entry which is preliminary data.</text>
</comment>
<proteinExistence type="predicted"/>
<dbReference type="PANTHER" id="PTHR43684:SF1">
    <property type="entry name" value="ENOYL-COA DELTA ISOMERASE 2"/>
    <property type="match status" value="1"/>
</dbReference>
<name>A0ABN8P5A4_9CNID</name>
<evidence type="ECO:0000256" key="2">
    <source>
        <dbReference type="ARBA" id="ARBA00023140"/>
    </source>
</evidence>
<feature type="domain" description="ACB" evidence="4">
    <location>
        <begin position="1"/>
        <end position="46"/>
    </location>
</feature>
<keyword evidence="2" id="KW-0576">Peroxisome</keyword>
<sequence length="147" mass="16411">TVGQCNDPKPGAFDFVGKAKWTAWNDLGHLSKVVYLIPDLMPNEKKLFFYTSAANTENKYKELVVTLENGVQTIRMNRPTKYNAITLEMYQELMTALEEAGKNDACVDAMITGTGDYYCSGNDLSNFTRIPPEGPQKMASDAKEILK</sequence>
<dbReference type="PROSITE" id="PS51228">
    <property type="entry name" value="ACB_2"/>
    <property type="match status" value="1"/>
</dbReference>